<name>A0ABV5CN71_9ACTN</name>
<evidence type="ECO:0000313" key="2">
    <source>
        <dbReference type="Proteomes" id="UP001582793"/>
    </source>
</evidence>
<dbReference type="Proteomes" id="UP001582793">
    <property type="component" value="Unassembled WGS sequence"/>
</dbReference>
<dbReference type="NCBIfam" id="TIGR02678">
    <property type="entry name" value="TIGR02678 family protein"/>
    <property type="match status" value="1"/>
</dbReference>
<comment type="caution">
    <text evidence="1">The sequence shown here is derived from an EMBL/GenBank/DDBJ whole genome shotgun (WGS) entry which is preliminary data.</text>
</comment>
<protein>
    <submittedName>
        <fullName evidence="1">TIGR02678 family protein</fullName>
    </submittedName>
</protein>
<dbReference type="EMBL" id="JBCGDC010000007">
    <property type="protein sequence ID" value="MFB6392253.1"/>
    <property type="molecule type" value="Genomic_DNA"/>
</dbReference>
<organism evidence="1 2">
    <name type="scientific">Polymorphospora lycopeni</name>
    <dbReference type="NCBI Taxonomy" id="3140240"/>
    <lineage>
        <taxon>Bacteria</taxon>
        <taxon>Bacillati</taxon>
        <taxon>Actinomycetota</taxon>
        <taxon>Actinomycetes</taxon>
        <taxon>Micromonosporales</taxon>
        <taxon>Micromonosporaceae</taxon>
        <taxon>Polymorphospora</taxon>
    </lineage>
</organism>
<reference evidence="1 2" key="1">
    <citation type="submission" date="2024-04" db="EMBL/GenBank/DDBJ databases">
        <title>Polymorphospora sp. isolated from Baiyangdian Lake in Xiong'an New Area.</title>
        <authorList>
            <person name="Zhang X."/>
            <person name="Liu J."/>
        </authorList>
    </citation>
    <scope>NUCLEOTIDE SEQUENCE [LARGE SCALE GENOMIC DNA]</scope>
    <source>
        <strain evidence="1 2">2-325</strain>
    </source>
</reference>
<dbReference type="InterPro" id="IPR013494">
    <property type="entry name" value="CHP02678"/>
</dbReference>
<proteinExistence type="predicted"/>
<sequence length="402" mass="44570">MRARESAEGDLGRSQRAARLLLSRPLLVAGLTPDEEFRLVRTYTSELREWFDRETGWRLTADAQTIRLMKLTADPYDHTHPARDPKARTPFSRQRYVLACLALAALERADGQITLGRLAEDVVLAAADPTLAATGFTFTLDRRERRADMVAVVRLLLHWGVLRRVAGDEEAYLGTSGDVLYDVNRRVIAGLLASTRGPSMVGAPAPADRLAALTVEVVPDVEDARNRTLRHRLTRLLLEQPVVYYDELTEAEFAYLTSQRFAILNRITQLTGLVGEVRAEGVAMVDPADELTDVRMPAEGMQSHLTLLLAERISAAGGGGLRVSELHRHTRELARQHRSYWRKHATDPGAEVELVATALDALRALKLVCVEPADDPLVVARPAIARYALAEPTLRETRASAR</sequence>
<gene>
    <name evidence="1" type="ORF">AAFH96_03915</name>
</gene>
<keyword evidence="2" id="KW-1185">Reference proteome</keyword>
<evidence type="ECO:0000313" key="1">
    <source>
        <dbReference type="EMBL" id="MFB6392253.1"/>
    </source>
</evidence>
<dbReference type="Pfam" id="PF09661">
    <property type="entry name" value="DUF2398"/>
    <property type="match status" value="1"/>
</dbReference>
<accession>A0ABV5CN71</accession>
<dbReference type="RefSeq" id="WP_375733046.1">
    <property type="nucleotide sequence ID" value="NZ_JBCGDC010000007.1"/>
</dbReference>